<feature type="transmembrane region" description="Helical" evidence="1">
    <location>
        <begin position="33"/>
        <end position="55"/>
    </location>
</feature>
<accession>A0A518I2G0</accession>
<feature type="transmembrane region" description="Helical" evidence="1">
    <location>
        <begin position="490"/>
        <end position="510"/>
    </location>
</feature>
<evidence type="ECO:0000256" key="1">
    <source>
        <dbReference type="SAM" id="Phobius"/>
    </source>
</evidence>
<dbReference type="AlphaFoldDB" id="A0A518I2G0"/>
<keyword evidence="3" id="KW-1185">Reference proteome</keyword>
<evidence type="ECO:0000313" key="3">
    <source>
        <dbReference type="Proteomes" id="UP000319004"/>
    </source>
</evidence>
<name>A0A518I2G0_9BACT</name>
<feature type="transmembrane region" description="Helical" evidence="1">
    <location>
        <begin position="522"/>
        <end position="547"/>
    </location>
</feature>
<sequence>MSSPHNHLIWLTLRRSLFRLRRAANRMRSPRRIVASAIAVIFLCAYVLNGFLILASRRTADPESLRLWLSGGMVLYLIYHAVRCVWTDKQVDMEYTAAENLWLGGAPLKRSTVAAYKVNTVFFSALLKTFFLVVALAPDVRHAGLLATGVFAALVLLETVRMIWQRFVSGLSRRHLIGARIALSAIALAAIIQFFGQLAAITPGGSLPGVYVLNSFRAIGRIASCDAVQWLAIGWRPAALLATTIDITTHTAVQMLASVMLVPFAILALVRVDGWAERSTLAREQARLRSGDFHSPASRDADTAGARSDETLADRIEAILPRRMGESVALVWRQALSIRRYYGTILFSFLVPTLLCLSPLLTGRVGNQWAFVVAGIALSTMLLAPPALRLDFRRDLKRMLLLRSLPLRPIHAVLGQLTLPIVITVGFQWTTLGIAATVAGPGWPQIIGWGGMLSALAVFTFATENALFLAYPHHENAQGFGMVVRANVMFLGKATLIAAAVGALLVWVSVCKSIFSDPISVPVYVFGAVAGTWLLAVSAILVTAWCWRRFDISADLPPE</sequence>
<feature type="transmembrane region" description="Helical" evidence="1">
    <location>
        <begin position="368"/>
        <end position="388"/>
    </location>
</feature>
<reference evidence="2 3" key="1">
    <citation type="submission" date="2019-03" db="EMBL/GenBank/DDBJ databases">
        <title>Deep-cultivation of Planctomycetes and their phenomic and genomic characterization uncovers novel biology.</title>
        <authorList>
            <person name="Wiegand S."/>
            <person name="Jogler M."/>
            <person name="Boedeker C."/>
            <person name="Pinto D."/>
            <person name="Vollmers J."/>
            <person name="Rivas-Marin E."/>
            <person name="Kohn T."/>
            <person name="Peeters S.H."/>
            <person name="Heuer A."/>
            <person name="Rast P."/>
            <person name="Oberbeckmann S."/>
            <person name="Bunk B."/>
            <person name="Jeske O."/>
            <person name="Meyerdierks A."/>
            <person name="Storesund J.E."/>
            <person name="Kallscheuer N."/>
            <person name="Luecker S."/>
            <person name="Lage O.M."/>
            <person name="Pohl T."/>
            <person name="Merkel B.J."/>
            <person name="Hornburger P."/>
            <person name="Mueller R.-W."/>
            <person name="Bruemmer F."/>
            <person name="Labrenz M."/>
            <person name="Spormann A.M."/>
            <person name="Op den Camp H."/>
            <person name="Overmann J."/>
            <person name="Amann R."/>
            <person name="Jetten M.S.M."/>
            <person name="Mascher T."/>
            <person name="Medema M.H."/>
            <person name="Devos D.P."/>
            <person name="Kaster A.-K."/>
            <person name="Ovreas L."/>
            <person name="Rohde M."/>
            <person name="Galperin M.Y."/>
            <person name="Jogler C."/>
        </authorList>
    </citation>
    <scope>NUCLEOTIDE SEQUENCE [LARGE SCALE GENOMIC DNA]</scope>
    <source>
        <strain evidence="2 3">Enr13</strain>
    </source>
</reference>
<dbReference type="KEGG" id="snep:Enr13x_71160"/>
<feature type="transmembrane region" description="Helical" evidence="1">
    <location>
        <begin position="67"/>
        <end position="86"/>
    </location>
</feature>
<feature type="transmembrane region" description="Helical" evidence="1">
    <location>
        <begin position="176"/>
        <end position="196"/>
    </location>
</feature>
<feature type="transmembrane region" description="Helical" evidence="1">
    <location>
        <begin position="251"/>
        <end position="270"/>
    </location>
</feature>
<keyword evidence="1" id="KW-1133">Transmembrane helix</keyword>
<dbReference type="OrthoDB" id="292602at2"/>
<dbReference type="Proteomes" id="UP000319004">
    <property type="component" value="Chromosome"/>
</dbReference>
<feature type="transmembrane region" description="Helical" evidence="1">
    <location>
        <begin position="449"/>
        <end position="470"/>
    </location>
</feature>
<feature type="transmembrane region" description="Helical" evidence="1">
    <location>
        <begin position="143"/>
        <end position="164"/>
    </location>
</feature>
<dbReference type="RefSeq" id="WP_145391321.1">
    <property type="nucleotide sequence ID" value="NZ_CP037423.1"/>
</dbReference>
<feature type="transmembrane region" description="Helical" evidence="1">
    <location>
        <begin position="118"/>
        <end position="137"/>
    </location>
</feature>
<protein>
    <submittedName>
        <fullName evidence="2">Uncharacterized protein</fullName>
    </submittedName>
</protein>
<dbReference type="EMBL" id="CP037423">
    <property type="protein sequence ID" value="QDV47207.1"/>
    <property type="molecule type" value="Genomic_DNA"/>
</dbReference>
<evidence type="ECO:0000313" key="2">
    <source>
        <dbReference type="EMBL" id="QDV47207.1"/>
    </source>
</evidence>
<feature type="transmembrane region" description="Helical" evidence="1">
    <location>
        <begin position="409"/>
        <end position="429"/>
    </location>
</feature>
<proteinExistence type="predicted"/>
<gene>
    <name evidence="2" type="ORF">Enr13x_71160</name>
</gene>
<keyword evidence="1" id="KW-0472">Membrane</keyword>
<keyword evidence="1" id="KW-0812">Transmembrane</keyword>
<organism evidence="2 3">
    <name type="scientific">Stieleria neptunia</name>
    <dbReference type="NCBI Taxonomy" id="2527979"/>
    <lineage>
        <taxon>Bacteria</taxon>
        <taxon>Pseudomonadati</taxon>
        <taxon>Planctomycetota</taxon>
        <taxon>Planctomycetia</taxon>
        <taxon>Pirellulales</taxon>
        <taxon>Pirellulaceae</taxon>
        <taxon>Stieleria</taxon>
    </lineage>
</organism>
<feature type="transmembrane region" description="Helical" evidence="1">
    <location>
        <begin position="341"/>
        <end position="362"/>
    </location>
</feature>